<dbReference type="InterPro" id="IPR035979">
    <property type="entry name" value="RBD_domain_sf"/>
</dbReference>
<evidence type="ECO:0000256" key="3">
    <source>
        <dbReference type="PROSITE-ProRule" id="PRU00176"/>
    </source>
</evidence>
<evidence type="ECO:0000313" key="7">
    <source>
        <dbReference type="EMBL" id="KAL2485367.1"/>
    </source>
</evidence>
<dbReference type="GO" id="GO:0003723">
    <property type="term" value="F:RNA binding"/>
    <property type="evidence" value="ECO:0007669"/>
    <property type="project" value="UniProtKB-UniRule"/>
</dbReference>
<organism evidence="7 8">
    <name type="scientific">Abeliophyllum distichum</name>
    <dbReference type="NCBI Taxonomy" id="126358"/>
    <lineage>
        <taxon>Eukaryota</taxon>
        <taxon>Viridiplantae</taxon>
        <taxon>Streptophyta</taxon>
        <taxon>Embryophyta</taxon>
        <taxon>Tracheophyta</taxon>
        <taxon>Spermatophyta</taxon>
        <taxon>Magnoliopsida</taxon>
        <taxon>eudicotyledons</taxon>
        <taxon>Gunneridae</taxon>
        <taxon>Pentapetalae</taxon>
        <taxon>asterids</taxon>
        <taxon>lamiids</taxon>
        <taxon>Lamiales</taxon>
        <taxon>Oleaceae</taxon>
        <taxon>Forsythieae</taxon>
        <taxon>Abeliophyllum</taxon>
    </lineage>
</organism>
<dbReference type="SMART" id="SM00360">
    <property type="entry name" value="RRM"/>
    <property type="match status" value="2"/>
</dbReference>
<dbReference type="PANTHER" id="PTHR23236:SF24">
    <property type="entry name" value="PHRAGMOPLASTIN INTERACTING PROTEIN 1"/>
    <property type="match status" value="1"/>
</dbReference>
<dbReference type="GO" id="GO:0008270">
    <property type="term" value="F:zinc ion binding"/>
    <property type="evidence" value="ECO:0007669"/>
    <property type="project" value="UniProtKB-KW"/>
</dbReference>
<feature type="compositionally biased region" description="Basic residues" evidence="4">
    <location>
        <begin position="1"/>
        <end position="14"/>
    </location>
</feature>
<feature type="region of interest" description="Disordered" evidence="4">
    <location>
        <begin position="112"/>
        <end position="136"/>
    </location>
</feature>
<sequence length="565" mass="63403">MVLSNKKLKQKLRSAKAELIAASEAQNHASNENPGNPTQTGSLKNLFDSVTKKSKLSKRAKRREKTQSDSQETAETVKCSEKGGDEEGEEKKNEKKKRKRDEIKEVMNVEEEKKVEHLKKKKKTKKKKKNKAKQVVENRGAEEQVVGEAVIGDESKQDLEVSKKIYVGGIPFYSTEDDIRSYFEGCGTITEVDCLQFPESGKFRGIAIISFKTEAAAKRALAFDGSDMGGLYLKIQPYKSNRVSKVSNFSPTAVEGYNRIYVGNLSWDITEDDLRKLFSDCTVTSIRFGENKETGEFKGYAHVDFADSLSLSMALKMDQKIVCERPVRISCAVPKKGDGTKSKFIPINNQVDASEVSAVSANQVDSSEVSAAVSSKIRRRTCYECGERGHLSSSCPKKQAAAAESTSLAANVISRLDLLRGKDMAYMYSWSSKRSYKNGYVWHDLSEDDMIHPMNSNDYILKGSELLQRTTPPESDALSSITVTTRRKKNQSWSSFENPNETEKYNYRTEETTGRRRRSTNMKQVVENKTAEVISSKGLAYENGNIRRYQSAENGKMKASQVFRK</sequence>
<keyword evidence="2" id="KW-0479">Metal-binding</keyword>
<dbReference type="InterPro" id="IPR034362">
    <property type="entry name" value="PHIP1_RRM2"/>
</dbReference>
<keyword evidence="8" id="KW-1185">Reference proteome</keyword>
<dbReference type="Gene3D" id="4.10.60.10">
    <property type="entry name" value="Zinc finger, CCHC-type"/>
    <property type="match status" value="1"/>
</dbReference>
<keyword evidence="1 3" id="KW-0694">RNA-binding</keyword>
<gene>
    <name evidence="7" type="ORF">Adt_30123</name>
</gene>
<dbReference type="PROSITE" id="PS50102">
    <property type="entry name" value="RRM"/>
    <property type="match status" value="2"/>
</dbReference>
<reference evidence="8" key="1">
    <citation type="submission" date="2024-07" db="EMBL/GenBank/DDBJ databases">
        <title>Two chromosome-level genome assemblies of Korean endemic species Abeliophyllum distichum and Forsythia ovata (Oleaceae).</title>
        <authorList>
            <person name="Jang H."/>
        </authorList>
    </citation>
    <scope>NUCLEOTIDE SEQUENCE [LARGE SCALE GENOMIC DNA]</scope>
</reference>
<dbReference type="Pfam" id="PF00076">
    <property type="entry name" value="RRM_1"/>
    <property type="match status" value="2"/>
</dbReference>
<feature type="domain" description="RRM" evidence="5">
    <location>
        <begin position="258"/>
        <end position="334"/>
    </location>
</feature>
<evidence type="ECO:0000256" key="1">
    <source>
        <dbReference type="ARBA" id="ARBA00022884"/>
    </source>
</evidence>
<accession>A0ABD1RAC6</accession>
<dbReference type="InterPro" id="IPR036875">
    <property type="entry name" value="Znf_CCHC_sf"/>
</dbReference>
<dbReference type="AlphaFoldDB" id="A0ABD1RAC6"/>
<feature type="region of interest" description="Disordered" evidence="4">
    <location>
        <begin position="1"/>
        <end position="100"/>
    </location>
</feature>
<evidence type="ECO:0000256" key="4">
    <source>
        <dbReference type="SAM" id="MobiDB-lite"/>
    </source>
</evidence>
<feature type="compositionally biased region" description="Basic and acidic residues" evidence="4">
    <location>
        <begin position="78"/>
        <end position="93"/>
    </location>
</feature>
<dbReference type="SUPFAM" id="SSF54928">
    <property type="entry name" value="RNA-binding domain, RBD"/>
    <property type="match status" value="2"/>
</dbReference>
<dbReference type="Pfam" id="PF06136">
    <property type="entry name" value="SOK"/>
    <property type="match status" value="1"/>
</dbReference>
<dbReference type="InterPro" id="IPR034361">
    <property type="entry name" value="PHIP1_RRM1"/>
</dbReference>
<feature type="compositionally biased region" description="Basic residues" evidence="4">
    <location>
        <begin position="116"/>
        <end position="132"/>
    </location>
</feature>
<dbReference type="PANTHER" id="PTHR23236">
    <property type="entry name" value="EUKARYOTIC TRANSLATION INITIATION FACTOR 4B/4H"/>
    <property type="match status" value="1"/>
</dbReference>
<dbReference type="CDD" id="cd12272">
    <property type="entry name" value="RRM2_PHIP1"/>
    <property type="match status" value="1"/>
</dbReference>
<dbReference type="SMART" id="SM00343">
    <property type="entry name" value="ZnF_C2HC"/>
    <property type="match status" value="1"/>
</dbReference>
<evidence type="ECO:0000313" key="8">
    <source>
        <dbReference type="Proteomes" id="UP001604336"/>
    </source>
</evidence>
<dbReference type="InterPro" id="IPR001878">
    <property type="entry name" value="Znf_CCHC"/>
</dbReference>
<protein>
    <submittedName>
        <fullName evidence="7">Protein gar2</fullName>
    </submittedName>
</protein>
<dbReference type="PROSITE" id="PS50158">
    <property type="entry name" value="ZF_CCHC"/>
    <property type="match status" value="1"/>
</dbReference>
<comment type="caution">
    <text evidence="7">The sequence shown here is derived from an EMBL/GenBank/DDBJ whole genome shotgun (WGS) entry which is preliminary data.</text>
</comment>
<feature type="compositionally biased region" description="Basic and acidic residues" evidence="4">
    <location>
        <begin position="501"/>
        <end position="514"/>
    </location>
</feature>
<evidence type="ECO:0000256" key="2">
    <source>
        <dbReference type="PROSITE-ProRule" id="PRU00047"/>
    </source>
</evidence>
<dbReference type="InterPro" id="IPR048351">
    <property type="entry name" value="SOK_DIX"/>
</dbReference>
<dbReference type="Pfam" id="PF00098">
    <property type="entry name" value="zf-CCHC"/>
    <property type="match status" value="1"/>
</dbReference>
<proteinExistence type="predicted"/>
<dbReference type="SUPFAM" id="SSF57756">
    <property type="entry name" value="Retrovirus zinc finger-like domains"/>
    <property type="match status" value="1"/>
</dbReference>
<name>A0ABD1RAC6_9LAMI</name>
<evidence type="ECO:0000259" key="5">
    <source>
        <dbReference type="PROSITE" id="PS50102"/>
    </source>
</evidence>
<dbReference type="EMBL" id="JBFOLK010000009">
    <property type="protein sequence ID" value="KAL2485367.1"/>
    <property type="molecule type" value="Genomic_DNA"/>
</dbReference>
<dbReference type="Gene3D" id="3.30.70.330">
    <property type="match status" value="2"/>
</dbReference>
<keyword evidence="2" id="KW-0862">Zinc</keyword>
<evidence type="ECO:0000259" key="6">
    <source>
        <dbReference type="PROSITE" id="PS50158"/>
    </source>
</evidence>
<dbReference type="InterPro" id="IPR012677">
    <property type="entry name" value="Nucleotide-bd_a/b_plait_sf"/>
</dbReference>
<dbReference type="Proteomes" id="UP001604336">
    <property type="component" value="Unassembled WGS sequence"/>
</dbReference>
<feature type="domain" description="RRM" evidence="5">
    <location>
        <begin position="163"/>
        <end position="240"/>
    </location>
</feature>
<keyword evidence="2" id="KW-0863">Zinc-finger</keyword>
<dbReference type="CDD" id="cd12271">
    <property type="entry name" value="RRM1_PHIP1"/>
    <property type="match status" value="1"/>
</dbReference>
<feature type="domain" description="CCHC-type" evidence="6">
    <location>
        <begin position="382"/>
        <end position="397"/>
    </location>
</feature>
<dbReference type="InterPro" id="IPR000504">
    <property type="entry name" value="RRM_dom"/>
</dbReference>
<feature type="region of interest" description="Disordered" evidence="4">
    <location>
        <begin position="488"/>
        <end position="522"/>
    </location>
</feature>
<feature type="compositionally biased region" description="Polar residues" evidence="4">
    <location>
        <begin position="24"/>
        <end position="43"/>
    </location>
</feature>
<feature type="compositionally biased region" description="Basic residues" evidence="4">
    <location>
        <begin position="52"/>
        <end position="64"/>
    </location>
</feature>